<evidence type="ECO:0000313" key="2">
    <source>
        <dbReference type="EMBL" id="AKV02758.1"/>
    </source>
</evidence>
<sequence length="457" mass="49057">MAPARSWAVRLLGAACALAIASPAEANPPDTYGFGSRETAMGNAASADTHGYAANYYNPAAIVRSRALDFGIGYFRAEHSLAIDDKDTGVDPVKGLNAGLVVPGRVFSLPVAFGVALHLPDDRLSRVRALKQEQPRWELYDNRNQRLYLAANIAIEPFPWLQIGGGLSFMSSTRGRLDITGSANVFSPDDSLLRHEVDADLTAIRYPQAGVRVVLTDEVALAAVYRGEFQLGLDLSAHLQGDISGLTTALYELETSSVNNFLPEQVVVGGSWLLTKTLRASFDATWIDWSAYVTPVAQLDVVLDIPPPGGGWPASITPPETPAPTKIVPLRMHDRIVPHVGLEWRAIGTRKLEGFVRGGYEMQKSPIEAQTGLTNYVDRDRHTFSLGLGGTMRGLARELPAAISLDVHVALSELFSETTVKTSAGDFVGDYRAGGHIVNAGATLSVAFDASPEGAPR</sequence>
<protein>
    <submittedName>
        <fullName evidence="2">Long-chain fatty acid transport protein</fullName>
    </submittedName>
</protein>
<keyword evidence="3" id="KW-1185">Reference proteome</keyword>
<feature type="chain" id="PRO_5005467066" evidence="1">
    <location>
        <begin position="27"/>
        <end position="457"/>
    </location>
</feature>
<gene>
    <name evidence="2" type="ORF">AKJ09_09421</name>
</gene>
<dbReference type="Proteomes" id="UP000064967">
    <property type="component" value="Chromosome"/>
</dbReference>
<dbReference type="STRING" id="1391654.AKJ09_09421"/>
<feature type="signal peptide" evidence="1">
    <location>
        <begin position="1"/>
        <end position="26"/>
    </location>
</feature>
<dbReference type="Gene3D" id="2.40.160.60">
    <property type="entry name" value="Outer membrane protein transport protein (OMPP1/FadL/TodX)"/>
    <property type="match status" value="1"/>
</dbReference>
<organism evidence="2 3">
    <name type="scientific">Labilithrix luteola</name>
    <dbReference type="NCBI Taxonomy" id="1391654"/>
    <lineage>
        <taxon>Bacteria</taxon>
        <taxon>Pseudomonadati</taxon>
        <taxon>Myxococcota</taxon>
        <taxon>Polyangia</taxon>
        <taxon>Polyangiales</taxon>
        <taxon>Labilitrichaceae</taxon>
        <taxon>Labilithrix</taxon>
    </lineage>
</organism>
<dbReference type="AlphaFoldDB" id="A0A0K1QAK5"/>
<dbReference type="KEGG" id="llu:AKJ09_09421"/>
<evidence type="ECO:0000256" key="1">
    <source>
        <dbReference type="SAM" id="SignalP"/>
    </source>
</evidence>
<accession>A0A0K1QAK5</accession>
<dbReference type="EMBL" id="CP012333">
    <property type="protein sequence ID" value="AKV02758.1"/>
    <property type="molecule type" value="Genomic_DNA"/>
</dbReference>
<proteinExistence type="predicted"/>
<dbReference type="RefSeq" id="WP_146653628.1">
    <property type="nucleotide sequence ID" value="NZ_CP012333.1"/>
</dbReference>
<reference evidence="2 3" key="1">
    <citation type="submission" date="2015-08" db="EMBL/GenBank/DDBJ databases">
        <authorList>
            <person name="Babu N.S."/>
            <person name="Beckwith C.J."/>
            <person name="Beseler K.G."/>
            <person name="Brison A."/>
            <person name="Carone J.V."/>
            <person name="Caskin T.P."/>
            <person name="Diamond M."/>
            <person name="Durham M.E."/>
            <person name="Foxe J.M."/>
            <person name="Go M."/>
            <person name="Henderson B.A."/>
            <person name="Jones I.B."/>
            <person name="McGettigan J.A."/>
            <person name="Micheletti S.J."/>
            <person name="Nasrallah M.E."/>
            <person name="Ortiz D."/>
            <person name="Piller C.R."/>
            <person name="Privatt S.R."/>
            <person name="Schneider S.L."/>
            <person name="Sharp S."/>
            <person name="Smith T.C."/>
            <person name="Stanton J.D."/>
            <person name="Ullery H.E."/>
            <person name="Wilson R.J."/>
            <person name="Serrano M.G."/>
            <person name="Buck G."/>
            <person name="Lee V."/>
            <person name="Wang Y."/>
            <person name="Carvalho R."/>
            <person name="Voegtly L."/>
            <person name="Shi R."/>
            <person name="Duckworth R."/>
            <person name="Johnson A."/>
            <person name="Loviza R."/>
            <person name="Walstead R."/>
            <person name="Shah Z."/>
            <person name="Kiflezghi M."/>
            <person name="Wade K."/>
            <person name="Ball S.L."/>
            <person name="Bradley K.W."/>
            <person name="Asai D.J."/>
            <person name="Bowman C.A."/>
            <person name="Russell D.A."/>
            <person name="Pope W.H."/>
            <person name="Jacobs-Sera D."/>
            <person name="Hendrix R.W."/>
            <person name="Hatfull G.F."/>
        </authorList>
    </citation>
    <scope>NUCLEOTIDE SEQUENCE [LARGE SCALE GENOMIC DNA]</scope>
    <source>
        <strain evidence="2 3">DSM 27648</strain>
    </source>
</reference>
<keyword evidence="1" id="KW-0732">Signal</keyword>
<evidence type="ECO:0000313" key="3">
    <source>
        <dbReference type="Proteomes" id="UP000064967"/>
    </source>
</evidence>
<dbReference type="SUPFAM" id="SSF56935">
    <property type="entry name" value="Porins"/>
    <property type="match status" value="1"/>
</dbReference>
<dbReference type="OrthoDB" id="9809992at2"/>
<name>A0A0K1QAK5_9BACT</name>